<feature type="compositionally biased region" description="Acidic residues" evidence="5">
    <location>
        <begin position="116"/>
        <end position="128"/>
    </location>
</feature>
<dbReference type="PANTHER" id="PTHR31945:SF156">
    <property type="entry name" value="BHLH DOMAIN-CONTAINING PROTEIN"/>
    <property type="match status" value="1"/>
</dbReference>
<accession>A0ABR0XWG3</accession>
<dbReference type="InterPro" id="IPR051358">
    <property type="entry name" value="TF_AMS/ICE1/BHLH6-like"/>
</dbReference>
<evidence type="ECO:0000256" key="1">
    <source>
        <dbReference type="ARBA" id="ARBA00004123"/>
    </source>
</evidence>
<evidence type="ECO:0000256" key="2">
    <source>
        <dbReference type="ARBA" id="ARBA00023015"/>
    </source>
</evidence>
<keyword evidence="4" id="KW-0539">Nucleus</keyword>
<feature type="region of interest" description="Disordered" evidence="5">
    <location>
        <begin position="116"/>
        <end position="162"/>
    </location>
</feature>
<dbReference type="Gene3D" id="4.10.280.10">
    <property type="entry name" value="Helix-loop-helix DNA-binding domain"/>
    <property type="match status" value="1"/>
</dbReference>
<feature type="domain" description="BHLH" evidence="6">
    <location>
        <begin position="151"/>
        <end position="200"/>
    </location>
</feature>
<organism evidence="7 8">
    <name type="scientific">Rehmannia glutinosa</name>
    <name type="common">Chinese foxglove</name>
    <dbReference type="NCBI Taxonomy" id="99300"/>
    <lineage>
        <taxon>Eukaryota</taxon>
        <taxon>Viridiplantae</taxon>
        <taxon>Streptophyta</taxon>
        <taxon>Embryophyta</taxon>
        <taxon>Tracheophyta</taxon>
        <taxon>Spermatophyta</taxon>
        <taxon>Magnoliopsida</taxon>
        <taxon>eudicotyledons</taxon>
        <taxon>Gunneridae</taxon>
        <taxon>Pentapetalae</taxon>
        <taxon>asterids</taxon>
        <taxon>lamiids</taxon>
        <taxon>Lamiales</taxon>
        <taxon>Orobanchaceae</taxon>
        <taxon>Rehmannieae</taxon>
        <taxon>Rehmannia</taxon>
    </lineage>
</organism>
<protein>
    <recommendedName>
        <fullName evidence="6">BHLH domain-containing protein</fullName>
    </recommendedName>
</protein>
<evidence type="ECO:0000259" key="6">
    <source>
        <dbReference type="PROSITE" id="PS50888"/>
    </source>
</evidence>
<feature type="compositionally biased region" description="Basic and acidic residues" evidence="5">
    <location>
        <begin position="150"/>
        <end position="160"/>
    </location>
</feature>
<keyword evidence="2" id="KW-0805">Transcription regulation</keyword>
<dbReference type="PROSITE" id="PS50888">
    <property type="entry name" value="BHLH"/>
    <property type="match status" value="1"/>
</dbReference>
<comment type="subcellular location">
    <subcellularLocation>
        <location evidence="1">Nucleus</location>
    </subcellularLocation>
</comment>
<dbReference type="SUPFAM" id="SSF47459">
    <property type="entry name" value="HLH, helix-loop-helix DNA-binding domain"/>
    <property type="match status" value="1"/>
</dbReference>
<name>A0ABR0XWG3_REHGL</name>
<keyword evidence="3" id="KW-0804">Transcription</keyword>
<evidence type="ECO:0000313" key="7">
    <source>
        <dbReference type="EMBL" id="KAK6163425.1"/>
    </source>
</evidence>
<dbReference type="EMBL" id="JABTTQ020000001">
    <property type="protein sequence ID" value="KAK6163425.1"/>
    <property type="molecule type" value="Genomic_DNA"/>
</dbReference>
<sequence>MERVDQTGMLPLHQYASDFGLIDFMDEANIDQFIDLIRGDQNEIEPVVNFNNPGYNFDHSQNIVNGGVCNNLDGQFFPPTTPTLFDFDGAMGHNAADHNDIAGFGLQNECQKLVDDEEDEEGIMDENESSATTTTTGNNTPTNKKNGGNKVDRSRTLISERRRRGRMKEKLYALRSLVPNITKMDKASIVGDAVLYVQDLQTQAKKLKSEIAGLESSLNGGGDKFRNTQNAKKMNATSFYPIIKKIFKMDVFQVEERGFYVRIVSNKGKGVAVSLFKALESLTSFNVQSSNLGAAADNYVLTFTLHVMEEEMDVNLHNLELWIASVFLNQGFEFETSQSAVSIN</sequence>
<comment type="caution">
    <text evidence="7">The sequence shown here is derived from an EMBL/GenBank/DDBJ whole genome shotgun (WGS) entry which is preliminary data.</text>
</comment>
<keyword evidence="8" id="KW-1185">Reference proteome</keyword>
<dbReference type="Proteomes" id="UP001318860">
    <property type="component" value="Unassembled WGS sequence"/>
</dbReference>
<dbReference type="Pfam" id="PF00010">
    <property type="entry name" value="HLH"/>
    <property type="match status" value="1"/>
</dbReference>
<dbReference type="InterPro" id="IPR011598">
    <property type="entry name" value="bHLH_dom"/>
</dbReference>
<dbReference type="SMART" id="SM00353">
    <property type="entry name" value="HLH"/>
    <property type="match status" value="1"/>
</dbReference>
<gene>
    <name evidence="7" type="ORF">DH2020_000289</name>
</gene>
<evidence type="ECO:0000313" key="8">
    <source>
        <dbReference type="Proteomes" id="UP001318860"/>
    </source>
</evidence>
<proteinExistence type="predicted"/>
<feature type="compositionally biased region" description="Low complexity" evidence="5">
    <location>
        <begin position="132"/>
        <end position="149"/>
    </location>
</feature>
<dbReference type="PANTHER" id="PTHR31945">
    <property type="entry name" value="TRANSCRIPTION FACTOR SCREAM2-RELATED"/>
    <property type="match status" value="1"/>
</dbReference>
<evidence type="ECO:0000256" key="3">
    <source>
        <dbReference type="ARBA" id="ARBA00023163"/>
    </source>
</evidence>
<evidence type="ECO:0000256" key="4">
    <source>
        <dbReference type="ARBA" id="ARBA00023242"/>
    </source>
</evidence>
<evidence type="ECO:0000256" key="5">
    <source>
        <dbReference type="SAM" id="MobiDB-lite"/>
    </source>
</evidence>
<dbReference type="InterPro" id="IPR036638">
    <property type="entry name" value="HLH_DNA-bd_sf"/>
</dbReference>
<reference evidence="7 8" key="1">
    <citation type="journal article" date="2021" name="Comput. Struct. Biotechnol. J.">
        <title>De novo genome assembly of the potent medicinal plant Rehmannia glutinosa using nanopore technology.</title>
        <authorList>
            <person name="Ma L."/>
            <person name="Dong C."/>
            <person name="Song C."/>
            <person name="Wang X."/>
            <person name="Zheng X."/>
            <person name="Niu Y."/>
            <person name="Chen S."/>
            <person name="Feng W."/>
        </authorList>
    </citation>
    <scope>NUCLEOTIDE SEQUENCE [LARGE SCALE GENOMIC DNA]</scope>
    <source>
        <strain evidence="7">DH-2019</strain>
    </source>
</reference>